<feature type="compositionally biased region" description="Acidic residues" evidence="4">
    <location>
        <begin position="111"/>
        <end position="128"/>
    </location>
</feature>
<evidence type="ECO:0000313" key="6">
    <source>
        <dbReference type="Proteomes" id="UP000030854"/>
    </source>
</evidence>
<feature type="region of interest" description="Disordered" evidence="4">
    <location>
        <begin position="758"/>
        <end position="778"/>
    </location>
</feature>
<dbReference type="EMBL" id="JNVN01000296">
    <property type="protein sequence ID" value="KHJ35692.1"/>
    <property type="molecule type" value="Genomic_DNA"/>
</dbReference>
<dbReference type="STRING" id="52586.A0A0B1PAG8"/>
<gene>
    <name evidence="5" type="ORF">EV44_g0841</name>
</gene>
<feature type="region of interest" description="Disordered" evidence="4">
    <location>
        <begin position="1"/>
        <end position="22"/>
    </location>
</feature>
<dbReference type="PANTHER" id="PTHR14150">
    <property type="entry name" value="U3 SMALL NUCLEOLAR RNA-ASSOCIATED PROTEIN 14"/>
    <property type="match status" value="1"/>
</dbReference>
<dbReference type="AlphaFoldDB" id="A0A0B1PAG8"/>
<feature type="compositionally biased region" description="Acidic residues" evidence="4">
    <location>
        <begin position="558"/>
        <end position="572"/>
    </location>
</feature>
<name>A0A0B1PAG8_UNCNE</name>
<keyword evidence="2" id="KW-0597">Phosphoprotein</keyword>
<evidence type="ECO:0000256" key="4">
    <source>
        <dbReference type="SAM" id="MobiDB-lite"/>
    </source>
</evidence>
<organism evidence="5 6">
    <name type="scientific">Uncinula necator</name>
    <name type="common">Grape powdery mildew</name>
    <dbReference type="NCBI Taxonomy" id="52586"/>
    <lineage>
        <taxon>Eukaryota</taxon>
        <taxon>Fungi</taxon>
        <taxon>Dikarya</taxon>
        <taxon>Ascomycota</taxon>
        <taxon>Pezizomycotina</taxon>
        <taxon>Leotiomycetes</taxon>
        <taxon>Erysiphales</taxon>
        <taxon>Erysiphaceae</taxon>
        <taxon>Erysiphe</taxon>
    </lineage>
</organism>
<dbReference type="HOGENOM" id="CLU_003783_0_0_1"/>
<reference evidence="5 6" key="1">
    <citation type="journal article" date="2014" name="BMC Genomics">
        <title>Adaptive genomic structural variation in the grape powdery mildew pathogen, Erysiphe necator.</title>
        <authorList>
            <person name="Jones L."/>
            <person name="Riaz S."/>
            <person name="Morales-Cruz A."/>
            <person name="Amrine K.C."/>
            <person name="McGuire B."/>
            <person name="Gubler W.D."/>
            <person name="Walker M.A."/>
            <person name="Cantu D."/>
        </authorList>
    </citation>
    <scope>NUCLEOTIDE SEQUENCE [LARGE SCALE GENOMIC DNA]</scope>
    <source>
        <strain evidence="6">c</strain>
    </source>
</reference>
<feature type="compositionally biased region" description="Acidic residues" evidence="4">
    <location>
        <begin position="206"/>
        <end position="236"/>
    </location>
</feature>
<evidence type="ECO:0000313" key="5">
    <source>
        <dbReference type="EMBL" id="KHJ35692.1"/>
    </source>
</evidence>
<dbReference type="Pfam" id="PF04615">
    <property type="entry name" value="Utp14"/>
    <property type="match status" value="1"/>
</dbReference>
<comment type="subcellular location">
    <subcellularLocation>
        <location evidence="1">Nucleus</location>
        <location evidence="1">Nucleolus</location>
    </subcellularLocation>
</comment>
<keyword evidence="3" id="KW-0539">Nucleus</keyword>
<evidence type="ECO:0000256" key="2">
    <source>
        <dbReference type="ARBA" id="ARBA00022553"/>
    </source>
</evidence>
<dbReference type="GO" id="GO:0006364">
    <property type="term" value="P:rRNA processing"/>
    <property type="evidence" value="ECO:0007669"/>
    <property type="project" value="InterPro"/>
</dbReference>
<keyword evidence="6" id="KW-1185">Reference proteome</keyword>
<protein>
    <submittedName>
        <fullName evidence="5">Putative small nucleolar ribonucleoprotein complex subunit utp14</fullName>
    </submittedName>
</protein>
<accession>A0A0B1PAG8</accession>
<dbReference type="GO" id="GO:0032040">
    <property type="term" value="C:small-subunit processome"/>
    <property type="evidence" value="ECO:0007669"/>
    <property type="project" value="InterPro"/>
</dbReference>
<feature type="region of interest" description="Disordered" evidence="4">
    <location>
        <begin position="57"/>
        <end position="236"/>
    </location>
</feature>
<feature type="region of interest" description="Disordered" evidence="4">
    <location>
        <begin position="491"/>
        <end position="515"/>
    </location>
</feature>
<dbReference type="OMA" id="QVIEPMD"/>
<proteinExistence type="predicted"/>
<dbReference type="Proteomes" id="UP000030854">
    <property type="component" value="Unassembled WGS sequence"/>
</dbReference>
<evidence type="ECO:0000256" key="3">
    <source>
        <dbReference type="ARBA" id="ARBA00023242"/>
    </source>
</evidence>
<comment type="caution">
    <text evidence="5">The sequence shown here is derived from an EMBL/GenBank/DDBJ whole genome shotgun (WGS) entry which is preliminary data.</text>
</comment>
<dbReference type="InterPro" id="IPR006709">
    <property type="entry name" value="SSU_processome_Utp14"/>
</dbReference>
<keyword evidence="5" id="KW-0687">Ribonucleoprotein</keyword>
<sequence length="936" mass="106211">MPGRQSHGTLLLRKTKSRNNVKSKSLNAHSIASQISQENIKIRQHRLGILEEGIKQVKRPRDGAQSLNDDLEESAVNKRRKGPNEVRFDDLDEGSDSEGNKWKIGHVHSDDDSELDSDAAFGESDEERFEGFTFSGSDKKLRKKTPRQSKNGSNKGSSLYSSDESEASNLGEDAVDLATILDNDVSSSEGEILEEHQSEEIMSDSADMDDDSNGNSDDDDLEISSSEEDNDDDETTDPAKLAALQNLISNISQTSESNLHSKKTSTEVYASNSPSNFGLTLNNKITLEDLGLPTVQDPYINKSLRILDTTNKKSNGKLEVPLERRQQDRLDRDAAYKKSKDTLDRWVDTVKHNRRADHIVFPIPDHGLASAKSNNELAPVITSKPYNELEAAIQSILEESGLALKDGKNDEDQIRELEEIKLKESSSDVKLKRDQLRMARELLFYEETRLKRIKKIKSKSYRKVHRKQRDKIARLEQQALIEDGVLPSEDEIESHDRRRAEERMKSRHKSSRWTKAMKETGRTLWDKDVRSEITEMALREDELRKRVEGKIVRKEFQDSDITEDSDDDESEMEGPSGKWQKLEKLNGKIEINSMDNSFPGARLANMKFMQKAELAQKKQNDALIEGMKRELTGEPPIETSEDEEGDIGRRVFGQYDKTNAKSQGPDYTFDPKEANLVDDEVVKSLPANDKAKYFNKALKEDIRKVNKDTQLNPDGGAWSTALLKSQVDLESVAQKRAEKRSVNLEELDLSKAEIISKKNNNSKKKHRIGISDDSDSDSEKSILLTHDQDLIKRAFGGADVDNEFKEAKKRTILDEGDKIIDHTLPGWGNWIGDGISKKELKRNKNRFLSTSEGVQAHKRKDANLERVIINEKKIKKNDKYLASNLPHPFETRRQYERSLRIPIGPEWTTKKTFQSTTKPRILIKQGIISPISKPII</sequence>
<evidence type="ECO:0000256" key="1">
    <source>
        <dbReference type="ARBA" id="ARBA00004604"/>
    </source>
</evidence>
<feature type="region of interest" description="Disordered" evidence="4">
    <location>
        <begin position="557"/>
        <end position="580"/>
    </location>
</feature>
<dbReference type="PANTHER" id="PTHR14150:SF12">
    <property type="entry name" value="U3 SMALL NUCLEOLAR RNA-ASSOCIATED PROTEIN 14 HOMOLOG A"/>
    <property type="match status" value="1"/>
</dbReference>
<feature type="compositionally biased region" description="Basic and acidic residues" evidence="4">
    <location>
        <begin position="494"/>
        <end position="504"/>
    </location>
</feature>